<dbReference type="PROSITE" id="PS50055">
    <property type="entry name" value="TYR_PHOSPHATASE_PTP"/>
    <property type="match status" value="1"/>
</dbReference>
<dbReference type="InterPro" id="IPR008356">
    <property type="entry name" value="Tyr_Pase_KIM-con"/>
</dbReference>
<dbReference type="Proteomes" id="UP000663873">
    <property type="component" value="Unassembled WGS sequence"/>
</dbReference>
<dbReference type="Gene3D" id="3.90.190.10">
    <property type="entry name" value="Protein tyrosine phosphatase superfamily"/>
    <property type="match status" value="1"/>
</dbReference>
<keyword evidence="3" id="KW-0378">Hydrolase</keyword>
<evidence type="ECO:0000259" key="8">
    <source>
        <dbReference type="PROSITE" id="PS50056"/>
    </source>
</evidence>
<dbReference type="GO" id="GO:0004725">
    <property type="term" value="F:protein tyrosine phosphatase activity"/>
    <property type="evidence" value="ECO:0007669"/>
    <property type="project" value="UniProtKB-EC"/>
</dbReference>
<dbReference type="InterPro" id="IPR003595">
    <property type="entry name" value="Tyr_Pase_cat"/>
</dbReference>
<protein>
    <recommendedName>
        <fullName evidence="1">protein-tyrosine-phosphatase</fullName>
        <ecNumber evidence="1">3.1.3.48</ecNumber>
    </recommendedName>
</protein>
<dbReference type="GO" id="GO:0007165">
    <property type="term" value="P:signal transduction"/>
    <property type="evidence" value="ECO:0007669"/>
    <property type="project" value="TreeGrafter"/>
</dbReference>
<dbReference type="PROSITE" id="PS00383">
    <property type="entry name" value="TYR_PHOSPHATASE_1"/>
    <property type="match status" value="1"/>
</dbReference>
<comment type="caution">
    <text evidence="9">The sequence shown here is derived from an EMBL/GenBank/DDBJ whole genome shotgun (WGS) entry which is preliminary data.</text>
</comment>
<dbReference type="GO" id="GO:0019901">
    <property type="term" value="F:protein kinase binding"/>
    <property type="evidence" value="ECO:0007669"/>
    <property type="project" value="TreeGrafter"/>
</dbReference>
<gene>
    <name evidence="9" type="ORF">UJA718_LOCUS37123</name>
</gene>
<sequence>YIPDSQTNQYGPFYVEVQSIIYQNDYEIRRLTIEYENEQRQLDHYWYTAWPDQSCPNVAQPLIELVHSVERDRVELSNINKKSGPVVVHCSAGIGRTGCFIALSNGIRQLRKERAVDVLRILCNLRRDRGGMIQTNDQYHFVYLTLSEYARTLE</sequence>
<accession>A0A821JQ19</accession>
<evidence type="ECO:0000256" key="2">
    <source>
        <dbReference type="ARBA" id="ARBA00022553"/>
    </source>
</evidence>
<dbReference type="GO" id="GO:0005829">
    <property type="term" value="C:cytosol"/>
    <property type="evidence" value="ECO:0007669"/>
    <property type="project" value="TreeGrafter"/>
</dbReference>
<dbReference type="PANTHER" id="PTHR46198">
    <property type="entry name" value="PROTEIN-TYROSINE-PHOSPHATASE"/>
    <property type="match status" value="1"/>
</dbReference>
<dbReference type="PANTHER" id="PTHR46198:SF4">
    <property type="entry name" value="PROTEIN-TYROSINE-PHOSPHATASE"/>
    <property type="match status" value="1"/>
</dbReference>
<feature type="binding site" evidence="6">
    <location>
        <begin position="90"/>
        <end position="96"/>
    </location>
    <ligand>
        <name>substrate</name>
    </ligand>
</feature>
<dbReference type="PRINTS" id="PR00700">
    <property type="entry name" value="PRTYPHPHTASE"/>
</dbReference>
<dbReference type="SUPFAM" id="SSF52799">
    <property type="entry name" value="(Phosphotyrosine protein) phosphatases II"/>
    <property type="match status" value="1"/>
</dbReference>
<keyword evidence="2" id="KW-0597">Phosphoprotein</keyword>
<keyword evidence="4" id="KW-0904">Protein phosphatase</keyword>
<dbReference type="InterPro" id="IPR029021">
    <property type="entry name" value="Prot-tyrosine_phosphatase-like"/>
</dbReference>
<dbReference type="EMBL" id="CAJOBP010036544">
    <property type="protein sequence ID" value="CAF4718507.1"/>
    <property type="molecule type" value="Genomic_DNA"/>
</dbReference>
<evidence type="ECO:0000313" key="9">
    <source>
        <dbReference type="EMBL" id="CAF4718507.1"/>
    </source>
</evidence>
<feature type="domain" description="Tyrosine specific protein phosphatases" evidence="8">
    <location>
        <begin position="60"/>
        <end position="140"/>
    </location>
</feature>
<name>A0A821JQ19_9BILA</name>
<dbReference type="AlphaFoldDB" id="A0A821JQ19"/>
<evidence type="ECO:0000256" key="3">
    <source>
        <dbReference type="ARBA" id="ARBA00022801"/>
    </source>
</evidence>
<evidence type="ECO:0000256" key="4">
    <source>
        <dbReference type="ARBA" id="ARBA00022912"/>
    </source>
</evidence>
<feature type="binding site" evidence="6">
    <location>
        <position position="52"/>
    </location>
    <ligand>
        <name>substrate</name>
    </ligand>
</feature>
<evidence type="ECO:0000259" key="7">
    <source>
        <dbReference type="PROSITE" id="PS50055"/>
    </source>
</evidence>
<organism evidence="9 10">
    <name type="scientific">Rotaria socialis</name>
    <dbReference type="NCBI Taxonomy" id="392032"/>
    <lineage>
        <taxon>Eukaryota</taxon>
        <taxon>Metazoa</taxon>
        <taxon>Spiralia</taxon>
        <taxon>Gnathifera</taxon>
        <taxon>Rotifera</taxon>
        <taxon>Eurotatoria</taxon>
        <taxon>Bdelloidea</taxon>
        <taxon>Philodinida</taxon>
        <taxon>Philodinidae</taxon>
        <taxon>Rotaria</taxon>
    </lineage>
</organism>
<feature type="domain" description="Tyrosine-protein phosphatase" evidence="7">
    <location>
        <begin position="1"/>
        <end position="149"/>
    </location>
</feature>
<dbReference type="SMART" id="SM00404">
    <property type="entry name" value="PTPc_motif"/>
    <property type="match status" value="1"/>
</dbReference>
<dbReference type="InterPro" id="IPR016130">
    <property type="entry name" value="Tyr_Pase_AS"/>
</dbReference>
<dbReference type="Pfam" id="PF00102">
    <property type="entry name" value="Y_phosphatase"/>
    <property type="match status" value="1"/>
</dbReference>
<dbReference type="GO" id="GO:0030054">
    <property type="term" value="C:cell junction"/>
    <property type="evidence" value="ECO:0007669"/>
    <property type="project" value="TreeGrafter"/>
</dbReference>
<evidence type="ECO:0000256" key="1">
    <source>
        <dbReference type="ARBA" id="ARBA00013064"/>
    </source>
</evidence>
<dbReference type="InterPro" id="IPR000387">
    <property type="entry name" value="Tyr_Pase_dom"/>
</dbReference>
<dbReference type="SMART" id="SM00194">
    <property type="entry name" value="PTPc"/>
    <property type="match status" value="1"/>
</dbReference>
<dbReference type="InterPro" id="IPR000242">
    <property type="entry name" value="PTP_cat"/>
</dbReference>
<dbReference type="PROSITE" id="PS50056">
    <property type="entry name" value="TYR_PHOSPHATASE_2"/>
    <property type="match status" value="1"/>
</dbReference>
<evidence type="ECO:0000256" key="6">
    <source>
        <dbReference type="PIRSR" id="PIRSR608356-51"/>
    </source>
</evidence>
<feature type="active site" description="Phosphocysteine intermediate" evidence="5">
    <location>
        <position position="90"/>
    </location>
</feature>
<dbReference type="EC" id="3.1.3.48" evidence="1"/>
<dbReference type="GO" id="GO:0005886">
    <property type="term" value="C:plasma membrane"/>
    <property type="evidence" value="ECO:0007669"/>
    <property type="project" value="TreeGrafter"/>
</dbReference>
<evidence type="ECO:0000313" key="10">
    <source>
        <dbReference type="Proteomes" id="UP000663873"/>
    </source>
</evidence>
<feature type="non-terminal residue" evidence="9">
    <location>
        <position position="154"/>
    </location>
</feature>
<evidence type="ECO:0000256" key="5">
    <source>
        <dbReference type="PIRSR" id="PIRSR608356-50"/>
    </source>
</evidence>
<keyword evidence="10" id="KW-1185">Reference proteome</keyword>
<proteinExistence type="predicted"/>
<reference evidence="9" key="1">
    <citation type="submission" date="2021-02" db="EMBL/GenBank/DDBJ databases">
        <authorList>
            <person name="Nowell W R."/>
        </authorList>
    </citation>
    <scope>NUCLEOTIDE SEQUENCE</scope>
</reference>
<feature type="binding site" evidence="6">
    <location>
        <position position="134"/>
    </location>
    <ligand>
        <name>substrate</name>
    </ligand>
</feature>